<dbReference type="FunFam" id="3.30.1010.10:FF:000023">
    <property type="entry name" value="Serine/threonine-protein kinase ATM"/>
    <property type="match status" value="1"/>
</dbReference>
<keyword evidence="3" id="KW-0723">Serine/threonine-protein kinase</keyword>
<gene>
    <name evidence="20" type="primary">LOC101498080</name>
</gene>
<reference evidence="19" key="1">
    <citation type="journal article" date="2013" name="Nat. Biotechnol.">
        <title>Draft genome sequence of chickpea (Cicer arietinum) provides a resource for trait improvement.</title>
        <authorList>
            <person name="Varshney R.K."/>
            <person name="Song C."/>
            <person name="Saxena R.K."/>
            <person name="Azam S."/>
            <person name="Yu S."/>
            <person name="Sharpe A.G."/>
            <person name="Cannon S."/>
            <person name="Baek J."/>
            <person name="Rosen B.D."/>
            <person name="Tar'an B."/>
            <person name="Millan T."/>
            <person name="Zhang X."/>
            <person name="Ramsay L.D."/>
            <person name="Iwata A."/>
            <person name="Wang Y."/>
            <person name="Nelson W."/>
            <person name="Farmer A.D."/>
            <person name="Gaur P.M."/>
            <person name="Soderlund C."/>
            <person name="Penmetsa R.V."/>
            <person name="Xu C."/>
            <person name="Bharti A.K."/>
            <person name="He W."/>
            <person name="Winter P."/>
            <person name="Zhao S."/>
            <person name="Hane J.K."/>
            <person name="Carrasquilla-Garcia N."/>
            <person name="Condie J.A."/>
            <person name="Upadhyaya H.D."/>
            <person name="Luo M.C."/>
            <person name="Thudi M."/>
            <person name="Gowda C.L."/>
            <person name="Singh N.P."/>
            <person name="Lichtenzveig J."/>
            <person name="Gali K.K."/>
            <person name="Rubio J."/>
            <person name="Nadarajan N."/>
            <person name="Dolezel J."/>
            <person name="Bansal K.C."/>
            <person name="Xu X."/>
            <person name="Edwards D."/>
            <person name="Zhang G."/>
            <person name="Kahl G."/>
            <person name="Gil J."/>
            <person name="Singh K.B."/>
            <person name="Datta S.K."/>
            <person name="Jackson S.A."/>
            <person name="Wang J."/>
            <person name="Cook D.R."/>
        </authorList>
    </citation>
    <scope>NUCLEOTIDE SEQUENCE [LARGE SCALE GENOMIC DNA]</scope>
    <source>
        <strain evidence="19">cv. CDC Frontier</strain>
    </source>
</reference>
<dbReference type="EC" id="2.7.11.1" evidence="2"/>
<dbReference type="Gene3D" id="1.10.1070.11">
    <property type="entry name" value="Phosphatidylinositol 3-/4-kinase, catalytic domain"/>
    <property type="match status" value="1"/>
</dbReference>
<evidence type="ECO:0000256" key="6">
    <source>
        <dbReference type="ARBA" id="ARBA00022763"/>
    </source>
</evidence>
<comment type="subcellular location">
    <subcellularLocation>
        <location evidence="1">Nucleus</location>
    </subcellularLocation>
</comment>
<feature type="domain" description="FATC" evidence="18">
    <location>
        <begin position="3001"/>
        <end position="3033"/>
    </location>
</feature>
<dbReference type="PROSITE" id="PS51190">
    <property type="entry name" value="FATC"/>
    <property type="match status" value="1"/>
</dbReference>
<dbReference type="FunFam" id="1.10.1070.11:FF:000015">
    <property type="entry name" value="Serine/threonine-protein kinase ATM"/>
    <property type="match status" value="1"/>
</dbReference>
<dbReference type="CDD" id="cd05171">
    <property type="entry name" value="PIKKc_ATM"/>
    <property type="match status" value="1"/>
</dbReference>
<dbReference type="InterPro" id="IPR016024">
    <property type="entry name" value="ARM-type_fold"/>
</dbReference>
<dbReference type="PROSITE" id="PS00915">
    <property type="entry name" value="PI3_4_KINASE_1"/>
    <property type="match status" value="1"/>
</dbReference>
<dbReference type="PANTHER" id="PTHR37079:SF4">
    <property type="entry name" value="SERINE_THREONINE-PROTEIN KINASE ATM"/>
    <property type="match status" value="1"/>
</dbReference>
<feature type="region of interest" description="Disordered" evidence="15">
    <location>
        <begin position="1852"/>
        <end position="1876"/>
    </location>
</feature>
<dbReference type="PROSITE" id="PS00916">
    <property type="entry name" value="PI3_4_KINASE_2"/>
    <property type="match status" value="1"/>
</dbReference>
<evidence type="ECO:0000256" key="4">
    <source>
        <dbReference type="ARBA" id="ARBA00022679"/>
    </source>
</evidence>
<dbReference type="Pfam" id="PF25360">
    <property type="entry name" value="TPR_ATM"/>
    <property type="match status" value="1"/>
</dbReference>
<keyword evidence="14" id="KW-0175">Coiled coil</keyword>
<evidence type="ECO:0000256" key="15">
    <source>
        <dbReference type="SAM" id="MobiDB-lite"/>
    </source>
</evidence>
<keyword evidence="10" id="KW-0131">Cell cycle</keyword>
<dbReference type="Gene3D" id="3.30.1010.10">
    <property type="entry name" value="Phosphatidylinositol 3-kinase Catalytic Subunit, Chain A, domain 4"/>
    <property type="match status" value="1"/>
</dbReference>
<dbReference type="InterPro" id="IPR057445">
    <property type="entry name" value="ATM_TPR"/>
</dbReference>
<dbReference type="RefSeq" id="XP_012571739.1">
    <property type="nucleotide sequence ID" value="XM_012716285.2"/>
</dbReference>
<reference evidence="20" key="2">
    <citation type="submission" date="2025-08" db="UniProtKB">
        <authorList>
            <consortium name="RefSeq"/>
        </authorList>
    </citation>
    <scope>IDENTIFICATION</scope>
    <source>
        <tissue evidence="20">Etiolated seedlings</tissue>
    </source>
</reference>
<evidence type="ECO:0000259" key="18">
    <source>
        <dbReference type="PROSITE" id="PS51190"/>
    </source>
</evidence>
<feature type="coiled-coil region" evidence="14">
    <location>
        <begin position="2432"/>
        <end position="2459"/>
    </location>
</feature>
<dbReference type="InterPro" id="IPR014009">
    <property type="entry name" value="PIK_FAT"/>
</dbReference>
<keyword evidence="9" id="KW-0539">Nucleus</keyword>
<dbReference type="InterPro" id="IPR044107">
    <property type="entry name" value="PIKKc_ATM"/>
</dbReference>
<dbReference type="Pfam" id="PF02259">
    <property type="entry name" value="FAT"/>
    <property type="match status" value="1"/>
</dbReference>
<feature type="domain" description="PI3K/PI4K catalytic" evidence="16">
    <location>
        <begin position="2676"/>
        <end position="2989"/>
    </location>
</feature>
<dbReference type="PROSITE" id="PS50290">
    <property type="entry name" value="PI3_4_KINASE_3"/>
    <property type="match status" value="1"/>
</dbReference>
<accession>A0A1S3E8P1</accession>
<evidence type="ECO:0000259" key="17">
    <source>
        <dbReference type="PROSITE" id="PS51189"/>
    </source>
</evidence>
<evidence type="ECO:0000256" key="13">
    <source>
        <dbReference type="ARBA" id="ARBA00073111"/>
    </source>
</evidence>
<dbReference type="Proteomes" id="UP000087171">
    <property type="component" value="Chromosome Ca5"/>
</dbReference>
<comment type="catalytic activity">
    <reaction evidence="12">
        <text>L-seryl-[protein] + ATP = O-phospho-L-seryl-[protein] + ADP + H(+)</text>
        <dbReference type="Rhea" id="RHEA:17989"/>
        <dbReference type="Rhea" id="RHEA-COMP:9863"/>
        <dbReference type="Rhea" id="RHEA-COMP:11604"/>
        <dbReference type="ChEBI" id="CHEBI:15378"/>
        <dbReference type="ChEBI" id="CHEBI:29999"/>
        <dbReference type="ChEBI" id="CHEBI:30616"/>
        <dbReference type="ChEBI" id="CHEBI:83421"/>
        <dbReference type="ChEBI" id="CHEBI:456216"/>
        <dbReference type="EC" id="2.7.11.1"/>
    </reaction>
</comment>
<keyword evidence="7 20" id="KW-0418">Kinase</keyword>
<dbReference type="InterPro" id="IPR036940">
    <property type="entry name" value="PI3/4_kinase_cat_sf"/>
</dbReference>
<proteinExistence type="predicted"/>
<evidence type="ECO:0000256" key="9">
    <source>
        <dbReference type="ARBA" id="ARBA00023242"/>
    </source>
</evidence>
<comment type="catalytic activity">
    <reaction evidence="11">
        <text>L-threonyl-[protein] + ATP = O-phospho-L-threonyl-[protein] + ADP + H(+)</text>
        <dbReference type="Rhea" id="RHEA:46608"/>
        <dbReference type="Rhea" id="RHEA-COMP:11060"/>
        <dbReference type="Rhea" id="RHEA-COMP:11605"/>
        <dbReference type="ChEBI" id="CHEBI:15378"/>
        <dbReference type="ChEBI" id="CHEBI:30013"/>
        <dbReference type="ChEBI" id="CHEBI:30616"/>
        <dbReference type="ChEBI" id="CHEBI:61977"/>
        <dbReference type="ChEBI" id="CHEBI:456216"/>
        <dbReference type="EC" id="2.7.11.1"/>
    </reaction>
</comment>
<dbReference type="GO" id="GO:0004674">
    <property type="term" value="F:protein serine/threonine kinase activity"/>
    <property type="evidence" value="ECO:0007669"/>
    <property type="project" value="UniProtKB-KW"/>
</dbReference>
<feature type="compositionally biased region" description="Polar residues" evidence="15">
    <location>
        <begin position="1857"/>
        <end position="1870"/>
    </location>
</feature>
<dbReference type="InterPro" id="IPR038980">
    <property type="entry name" value="ATM_plant"/>
</dbReference>
<sequence length="3033" mass="345972">MAKVSSRDIQEIVEKLSLDKVKAREDGIKLLNTWLEGERSYSFCKYIGLNTAKLRPDEVPHSETWPFLISLLIQSVSSEISSSKRRNPKTIYAKTLRLMVQRAEDAKISGKLLPLSSVVKPLFNHVWDVLSNVPSFQSEYGIILRHLLAVRDYSFQMRKRIYCNLVMLYIEKVEACLNGKNISNFTSKEEVFRNILTLHSLLDYPPGDYPDNLRDDIVKGFVRICSFVREEGKISRKLVECINTYLLNDGPNLGVQLLEIHNAIQQFIFHCWLTTHDRVLKDSLMFYARTQLNLMRGAADRCLLVEQLLDVICKDLDQGSMSCTSMPRVDGNKDDKLGTLSSSQCGLVELAAVLFYRACLNTTRASLSEKRIKRESAAVVLREALMEGKWLWNAAFCYLTRNFHTRISKDLLIYWFEGIWMSFDRILNSANVDRAYDGLLWTLRSLQELSSALLLPNSMIEILSMPSSTLNEFINGWKVLWSTIVHGLPIFSNITTLVDAALALLSNITTNDLVDTCLIPQDVWDLQFFKRPTSIPILHFLSCYFSRKNSNTDLRDTLHLRKNLLKEVLNHLDRKVCSTLNERMTLYLPSAMFALCVGCVALPECFKEIPLVYSSLDVTESLDSSQKFEDPKHQCLHEFFDCSVEVLTEIHKVSKVEVSEMRIFPRIRVPQEISDQLLHEMEISILELLAEEENNERHLPDIFLKCSLLSNLLYGYFFTRKLNVSLCSKLRQYLQQMLNYAVRIIQEDSDHQASCLSYDPTCEDTGSLTASIHCFLSSPIFCEWRDQNLDCVPFGEVIQSVERLLKAFANLYDGYSQHLMSLQSDMIMQDTASTDSIQSSCSYDISKSRILDMELDVNEESRDGDSLAVAKRIGTGVSSVEKWKLGMISLISCFCSASHVLTWETLFKLMEKEYDPKVRGKVLYHLCAHPHWSSASRLIDLVNVMNNIITEQVGLKLACGNVLTSTHVLLSNLSSLDAVGKEKCGLYLREAETEQCFQSIGNVVHNLSKVDLDWFGRVKLIDCICNLISLHPQIGQTMIERLLLMLNDNDYRVRLSFARRVGVLFQTWDGHEELFHDLCSNFGVPLVVYSKVKAINAKEVLADGPQPQPKMETVLITLMHVALHSEKVELEAVFMICVVSAVDPCQRELVCAVLDNLSKELQYMTRMKYLEELLGSLIFCWVACGVSLAALVETRHLFIPDAEPGHFLQYCCPWLLPALLIHQNSSDLNWVTKVTCQPSTVLIKNHFASIFAVSMALHCSKKPGSEKGTFVLQSSILQFGQISENERDKLIKRHMVSIVSCILSLCSCSSDPVVPFFSRDIVSLEIQTIVDGFLDLCRDGNHTTSAVADKINIFRPDRVFMFLVEIHYKIAAASHYRHKCHRLSGIEVLISVLGPRVAVLSTSNYLFNLIGPLIGCPALQDQCCRILSALLLSFKKNPSSDITSMLGEQLQFLVSKLVACCIPSINKESCDSSVLRALSLLCMFTLDSDPSMHDYIKELEPFPELKIFDEIRKFHQELCHTYSIRDHILKFVRRSCYLPPRLLLSSLQGLHKKLLIEETSQRRGRTGHFEDKYWHGDNEMVHAVWTLVHMCGSNDASGVRELVSDFISRVGAGDPHAVVFHLPGKSTHIHPCKSIDNCSAGETSCNIDVCISAELLVVLVKLLMKYLMDDSVKIVDMASQTLRGILSTERGQKALQSFDSYQRSLVEIHSKGINIELVENFILDLDRKSKVEKISLEKSTVWLTDGKSFETWICPLVYSLSVYCNDVVLRLCQDMILLKAEVAELLLPSIFVNIAARKDLEIDLHKLISQQLKEHIFAESNKMIKSIQVILHCLNELRVCYVMERSLVPSRHEMSKSSRPPNYSSKSRSTPAKARQRQSAVVSSGLAESPSSWEKVYWLSVDYLLVAKAAVSCGSYFTSMMYVEHWCEEQFKAMSVGGPDFSHNEMLPDHIEILVSAVTRINEPDSLYGILQCHKLTSQVITFEHEGNWGKALEYYDLQVQSGILLPKDISSRSLSLEQAGPAKSSYFATEVDEIRQSRAYKGLIRSLQQIGCTHVLDMYCQGLTSSKEELRHDREFAELQYESAWRAGNWDFSLPCVGTSFPQTKNIKYDHFNENLHSCLRALQEGDLSDFQRKLRDSKQELVWSVSHASEESTEYIYLTIIRLQMLYHLGMAWDLRWRTCQNDSIKFSLQKRNVSLEPVILSIEQLSWLDMDWYSILQRTQLHMNLLEPFLPFRRVLLQTLSCKDSMLQHLLQSATTLRKGSRFSQAAGALHEFKSLCVGTEGQCSALYWLGRIEEAKLFRAQGQNEMAINLGMYISQNYQCNKEASDVYRLIGKWLAETRSSNSRTILEKYLKPAVSIAEDMKTTDKKAMKRRCQTHFHLAHYTDALFRSHEERLNSNEWQSAMRLRKHKTVELEALIKRLRSSTKGEKTDYTMKIQELQKQVAMDKEEAQKLQDDRDNFLNLALEGYKHCLVLGDKYDVRVVFRIVSLWFSLSSRKHVVNSMLSTIDEVQSFKFIPLVYQIASRMGSSKDVQGPLNFQFALVSLVKKMAIDHPYHTILQLLALANGDRIKDKQRSRNSFVVDMDKKLAAENLLNELSSYHGAIIRQMKQMVDIYIKLAEMETKREDTNKRVTLPRDLRNLPVLELVPVVTATISIDHSCQYHEGTFPYFKGLADSVMIMNGINAPKVVECLGSDGCRYRQLAKSGNDDLRQDAVMEQFFGLVNTFLRNHQDTWRRRLGVRTYKVVPFTPSAGVLEWVNGTLPLGEYLIGSLRNGGAHGRYGVGDWSFLKCREHMANERDKRKAFQEVCRNFRPVMHFFFLERFLHPAEWFEKRLAYTRSVAASSMVGYIVGLGDRHSMNILIDQTTAEVVHIDLGVAFEQGLMLKTPERVPFRLTRDVIDGMGVTGVEGVFRRCCEKTLSVMRTNKEALLTIVEVFIHDPLYKWALSPLKALQRQKDLDDDLDTGLEEPQNEYEGNKDAARALLRVKQKLDGYEDGEMRSIHGQVQQLIQDAIDSERLCQMFPGWGAWL</sequence>
<dbReference type="GO" id="GO:0006281">
    <property type="term" value="P:DNA repair"/>
    <property type="evidence" value="ECO:0007669"/>
    <property type="project" value="InterPro"/>
</dbReference>
<evidence type="ECO:0000313" key="20">
    <source>
        <dbReference type="RefSeq" id="XP_012571739.1"/>
    </source>
</evidence>
<dbReference type="SMART" id="SM00146">
    <property type="entry name" value="PI3Kc"/>
    <property type="match status" value="1"/>
</dbReference>
<evidence type="ECO:0000256" key="3">
    <source>
        <dbReference type="ARBA" id="ARBA00022527"/>
    </source>
</evidence>
<dbReference type="SUPFAM" id="SSF48371">
    <property type="entry name" value="ARM repeat"/>
    <property type="match status" value="1"/>
</dbReference>
<evidence type="ECO:0000256" key="14">
    <source>
        <dbReference type="SAM" id="Coils"/>
    </source>
</evidence>
<evidence type="ECO:0000256" key="1">
    <source>
        <dbReference type="ARBA" id="ARBA00004123"/>
    </source>
</evidence>
<keyword evidence="4" id="KW-0808">Transferase</keyword>
<evidence type="ECO:0000256" key="2">
    <source>
        <dbReference type="ARBA" id="ARBA00012513"/>
    </source>
</evidence>
<evidence type="ECO:0000256" key="8">
    <source>
        <dbReference type="ARBA" id="ARBA00022840"/>
    </source>
</evidence>
<dbReference type="OrthoDB" id="381190at2759"/>
<keyword evidence="5" id="KW-0547">Nucleotide-binding</keyword>
<evidence type="ECO:0000256" key="10">
    <source>
        <dbReference type="ARBA" id="ARBA00023306"/>
    </source>
</evidence>
<keyword evidence="8" id="KW-0067">ATP-binding</keyword>
<dbReference type="InterPro" id="IPR000403">
    <property type="entry name" value="PI3/4_kinase_cat_dom"/>
</dbReference>
<dbReference type="InterPro" id="IPR003152">
    <property type="entry name" value="FATC_dom"/>
</dbReference>
<dbReference type="InterPro" id="IPR011009">
    <property type="entry name" value="Kinase-like_dom_sf"/>
</dbReference>
<feature type="domain" description="FAT" evidence="17">
    <location>
        <begin position="1905"/>
        <end position="2570"/>
    </location>
</feature>
<dbReference type="Pfam" id="PF00454">
    <property type="entry name" value="PI3_PI4_kinase"/>
    <property type="match status" value="1"/>
</dbReference>
<evidence type="ECO:0000259" key="16">
    <source>
        <dbReference type="PROSITE" id="PS50290"/>
    </source>
</evidence>
<dbReference type="PROSITE" id="PS51189">
    <property type="entry name" value="FAT"/>
    <property type="match status" value="1"/>
</dbReference>
<keyword evidence="19" id="KW-1185">Reference proteome</keyword>
<name>A0A1S3E8P1_CICAR</name>
<evidence type="ECO:0000313" key="19">
    <source>
        <dbReference type="Proteomes" id="UP000087171"/>
    </source>
</evidence>
<dbReference type="SUPFAM" id="SSF56112">
    <property type="entry name" value="Protein kinase-like (PK-like)"/>
    <property type="match status" value="1"/>
</dbReference>
<dbReference type="STRING" id="3827.A0A1S3E8P1"/>
<dbReference type="Pfam" id="PF02260">
    <property type="entry name" value="FATC"/>
    <property type="match status" value="1"/>
</dbReference>
<dbReference type="SMART" id="SM01343">
    <property type="entry name" value="FATC"/>
    <property type="match status" value="1"/>
</dbReference>
<dbReference type="InterPro" id="IPR018936">
    <property type="entry name" value="PI3/4_kinase_CS"/>
</dbReference>
<dbReference type="GO" id="GO:0005524">
    <property type="term" value="F:ATP binding"/>
    <property type="evidence" value="ECO:0007669"/>
    <property type="project" value="UniProtKB-KW"/>
</dbReference>
<evidence type="ECO:0000256" key="7">
    <source>
        <dbReference type="ARBA" id="ARBA00022777"/>
    </source>
</evidence>
<protein>
    <recommendedName>
        <fullName evidence="13">Serine/threonine-protein kinase ATM</fullName>
        <ecNumber evidence="2">2.7.11.1</ecNumber>
    </recommendedName>
</protein>
<dbReference type="KEGG" id="cam:101498080"/>
<dbReference type="PANTHER" id="PTHR37079">
    <property type="entry name" value="SERINE/THREONINE-PROTEIN KINASE ATM"/>
    <property type="match status" value="1"/>
</dbReference>
<evidence type="ECO:0000256" key="5">
    <source>
        <dbReference type="ARBA" id="ARBA00022741"/>
    </source>
</evidence>
<organism evidence="19 20">
    <name type="scientific">Cicer arietinum</name>
    <name type="common">Chickpea</name>
    <name type="synonym">Garbanzo</name>
    <dbReference type="NCBI Taxonomy" id="3827"/>
    <lineage>
        <taxon>Eukaryota</taxon>
        <taxon>Viridiplantae</taxon>
        <taxon>Streptophyta</taxon>
        <taxon>Embryophyta</taxon>
        <taxon>Tracheophyta</taxon>
        <taxon>Spermatophyta</taxon>
        <taxon>Magnoliopsida</taxon>
        <taxon>eudicotyledons</taxon>
        <taxon>Gunneridae</taxon>
        <taxon>Pentapetalae</taxon>
        <taxon>rosids</taxon>
        <taxon>fabids</taxon>
        <taxon>Fabales</taxon>
        <taxon>Fabaceae</taxon>
        <taxon>Papilionoideae</taxon>
        <taxon>50 kb inversion clade</taxon>
        <taxon>NPAAA clade</taxon>
        <taxon>Hologalegina</taxon>
        <taxon>IRL clade</taxon>
        <taxon>Cicereae</taxon>
        <taxon>Cicer</taxon>
    </lineage>
</organism>
<dbReference type="GO" id="GO:0005634">
    <property type="term" value="C:nucleus"/>
    <property type="evidence" value="ECO:0007669"/>
    <property type="project" value="UniProtKB-SubCell"/>
</dbReference>
<keyword evidence="6" id="KW-0227">DNA damage</keyword>
<evidence type="ECO:0000256" key="11">
    <source>
        <dbReference type="ARBA" id="ARBA00047899"/>
    </source>
</evidence>
<dbReference type="InterPro" id="IPR003151">
    <property type="entry name" value="PIK-rel_kinase_FAT"/>
</dbReference>
<dbReference type="GeneID" id="101498080"/>
<evidence type="ECO:0000256" key="12">
    <source>
        <dbReference type="ARBA" id="ARBA00048679"/>
    </source>
</evidence>